<reference evidence="1 2" key="1">
    <citation type="journal article" date="2021" name="Plant Biotechnol. J.">
        <title>Multi-omics assisted identification of the key and species-specific regulatory components of drought-tolerant mechanisms in Gossypium stocksii.</title>
        <authorList>
            <person name="Yu D."/>
            <person name="Ke L."/>
            <person name="Zhang D."/>
            <person name="Wu Y."/>
            <person name="Sun Y."/>
            <person name="Mei J."/>
            <person name="Sun J."/>
            <person name="Sun Y."/>
        </authorList>
    </citation>
    <scope>NUCLEOTIDE SEQUENCE [LARGE SCALE GENOMIC DNA]</scope>
    <source>
        <strain evidence="2">cv. E1</strain>
        <tissue evidence="1">Leaf</tissue>
    </source>
</reference>
<dbReference type="AlphaFoldDB" id="A0A9D3W516"/>
<comment type="caution">
    <text evidence="1">The sequence shown here is derived from an EMBL/GenBank/DDBJ whole genome shotgun (WGS) entry which is preliminary data.</text>
</comment>
<accession>A0A9D3W516</accession>
<dbReference type="EMBL" id="JAIQCV010000003">
    <property type="protein sequence ID" value="KAH1113424.1"/>
    <property type="molecule type" value="Genomic_DNA"/>
</dbReference>
<proteinExistence type="predicted"/>
<keyword evidence="2" id="KW-1185">Reference proteome</keyword>
<name>A0A9D3W516_9ROSI</name>
<protein>
    <submittedName>
        <fullName evidence="1">Uncharacterized protein</fullName>
    </submittedName>
</protein>
<gene>
    <name evidence="1" type="ORF">J1N35_006802</name>
</gene>
<organism evidence="1 2">
    <name type="scientific">Gossypium stocksii</name>
    <dbReference type="NCBI Taxonomy" id="47602"/>
    <lineage>
        <taxon>Eukaryota</taxon>
        <taxon>Viridiplantae</taxon>
        <taxon>Streptophyta</taxon>
        <taxon>Embryophyta</taxon>
        <taxon>Tracheophyta</taxon>
        <taxon>Spermatophyta</taxon>
        <taxon>Magnoliopsida</taxon>
        <taxon>eudicotyledons</taxon>
        <taxon>Gunneridae</taxon>
        <taxon>Pentapetalae</taxon>
        <taxon>rosids</taxon>
        <taxon>malvids</taxon>
        <taxon>Malvales</taxon>
        <taxon>Malvaceae</taxon>
        <taxon>Malvoideae</taxon>
        <taxon>Gossypium</taxon>
    </lineage>
</organism>
<evidence type="ECO:0000313" key="2">
    <source>
        <dbReference type="Proteomes" id="UP000828251"/>
    </source>
</evidence>
<dbReference type="Proteomes" id="UP000828251">
    <property type="component" value="Unassembled WGS sequence"/>
</dbReference>
<sequence>MESSSCPELSLRVELRPDYPFEFEWSSNRADYRHGSTLQNLDDTFPGRWVGLTLDWLSNIRVSMKLPSLEIFHSYISVIFHSL</sequence>
<evidence type="ECO:0000313" key="1">
    <source>
        <dbReference type="EMBL" id="KAH1113424.1"/>
    </source>
</evidence>